<dbReference type="SUPFAM" id="SSF53807">
    <property type="entry name" value="Helical backbone' metal receptor"/>
    <property type="match status" value="1"/>
</dbReference>
<reference evidence="1" key="2">
    <citation type="journal article" date="2021" name="PeerJ">
        <title>Extensive microbial diversity within the chicken gut microbiome revealed by metagenomics and culture.</title>
        <authorList>
            <person name="Gilroy R."/>
            <person name="Ravi A."/>
            <person name="Getino M."/>
            <person name="Pursley I."/>
            <person name="Horton D.L."/>
            <person name="Alikhan N.F."/>
            <person name="Baker D."/>
            <person name="Gharbi K."/>
            <person name="Hall N."/>
            <person name="Watson M."/>
            <person name="Adriaenssens E.M."/>
            <person name="Foster-Nyarko E."/>
            <person name="Jarju S."/>
            <person name="Secka A."/>
            <person name="Antonio M."/>
            <person name="Oren A."/>
            <person name="Chaudhuri R.R."/>
            <person name="La Ragione R."/>
            <person name="Hildebrand F."/>
            <person name="Pallen M.J."/>
        </authorList>
    </citation>
    <scope>NUCLEOTIDE SEQUENCE</scope>
    <source>
        <strain evidence="1">14508</strain>
    </source>
</reference>
<dbReference type="AlphaFoldDB" id="A0A9D1KBU4"/>
<name>A0A9D1KBU4_9FIRM</name>
<evidence type="ECO:0000313" key="2">
    <source>
        <dbReference type="Proteomes" id="UP000886893"/>
    </source>
</evidence>
<protein>
    <submittedName>
        <fullName evidence="1">Uncharacterized protein</fullName>
    </submittedName>
</protein>
<gene>
    <name evidence="1" type="ORF">IAD04_05075</name>
</gene>
<comment type="caution">
    <text evidence="1">The sequence shown here is derived from an EMBL/GenBank/DDBJ whole genome shotgun (WGS) entry which is preliminary data.</text>
</comment>
<sequence length="323" mass="38259">MKIKELKKERLLFSYNVFYHQHCPLDYLLEEAYALKKINILTLGTGECCFFSSKQPFDSEAINWSYTLQDQELVFGNLNELKNAFKLLNNHPYPTLVIITCIPSMMNLDIENLIQQYPKFILIHAPCFKLIHSMDILSDFYDQIFKNCTLTIENKISLIENKSYTYDEIISLLSSQTIIVQNIYFLKLLQSLKKRYPITMIDNTRIQELSFYFKYKDLLSIDEKKLIFIQKNLPKIDRTKKYAIQSKYAASLAYFLSKYHIFVDKLYLPYYSDYIYQELKKLNPEVEIFFYSSIETNVLSLQESDAKKPIDALYQFIEVIACH</sequence>
<organism evidence="1 2">
    <name type="scientific">Candidatus Caccosoma faecigallinarum</name>
    <dbReference type="NCBI Taxonomy" id="2840720"/>
    <lineage>
        <taxon>Bacteria</taxon>
        <taxon>Bacillati</taxon>
        <taxon>Bacillota</taxon>
        <taxon>Bacillota incertae sedis</taxon>
        <taxon>Candidatus Caccosoma</taxon>
    </lineage>
</organism>
<proteinExistence type="predicted"/>
<dbReference type="EMBL" id="DVKI01000159">
    <property type="protein sequence ID" value="HIT17726.1"/>
    <property type="molecule type" value="Genomic_DNA"/>
</dbReference>
<evidence type="ECO:0000313" key="1">
    <source>
        <dbReference type="EMBL" id="HIT17726.1"/>
    </source>
</evidence>
<reference evidence="1" key="1">
    <citation type="submission" date="2020-10" db="EMBL/GenBank/DDBJ databases">
        <authorList>
            <person name="Gilroy R."/>
        </authorList>
    </citation>
    <scope>NUCLEOTIDE SEQUENCE</scope>
    <source>
        <strain evidence="1">14508</strain>
    </source>
</reference>
<dbReference type="Proteomes" id="UP000886893">
    <property type="component" value="Unassembled WGS sequence"/>
</dbReference>
<accession>A0A9D1KBU4</accession>
<dbReference type="Gene3D" id="3.40.50.1980">
    <property type="entry name" value="Nitrogenase molybdenum iron protein domain"/>
    <property type="match status" value="1"/>
</dbReference>